<organism evidence="2 3">
    <name type="scientific">Peptacetobacter hominis</name>
    <dbReference type="NCBI Taxonomy" id="2743610"/>
    <lineage>
        <taxon>Bacteria</taxon>
        <taxon>Bacillati</taxon>
        <taxon>Bacillota</taxon>
        <taxon>Clostridia</taxon>
        <taxon>Peptostreptococcales</taxon>
        <taxon>Peptostreptococcaceae</taxon>
        <taxon>Peptacetobacter</taxon>
    </lineage>
</organism>
<evidence type="ECO:0000313" key="3">
    <source>
        <dbReference type="Proteomes" id="UP000317863"/>
    </source>
</evidence>
<evidence type="ECO:0000313" key="2">
    <source>
        <dbReference type="EMBL" id="TQQ83954.1"/>
    </source>
</evidence>
<comment type="caution">
    <text evidence="2">The sequence shown here is derived from an EMBL/GenBank/DDBJ whole genome shotgun (WGS) entry which is preliminary data.</text>
</comment>
<reference evidence="2 3" key="1">
    <citation type="submission" date="2019-02" db="EMBL/GenBank/DDBJ databases">
        <title>Peptostreptococcaceae bacterium ZHW00191 nov., a new bacterium isolated from the human gut.</title>
        <authorList>
            <person name="Zhou H.-W."/>
            <person name="Chen X.-J."/>
        </authorList>
    </citation>
    <scope>NUCLEOTIDE SEQUENCE [LARGE SCALE GENOMIC DNA]</scope>
    <source>
        <strain evidence="2 3">ZHW00191</strain>
    </source>
</reference>
<proteinExistence type="predicted"/>
<protein>
    <submittedName>
        <fullName evidence="2">Uncharacterized protein</fullName>
    </submittedName>
</protein>
<feature type="transmembrane region" description="Helical" evidence="1">
    <location>
        <begin position="86"/>
        <end position="105"/>
    </location>
</feature>
<keyword evidence="1" id="KW-0472">Membrane</keyword>
<feature type="transmembrane region" description="Helical" evidence="1">
    <location>
        <begin position="60"/>
        <end position="79"/>
    </location>
</feature>
<dbReference type="RefSeq" id="WP_142536621.1">
    <property type="nucleotide sequence ID" value="NZ_SGJB01000019.1"/>
</dbReference>
<feature type="transmembrane region" description="Helical" evidence="1">
    <location>
        <begin position="6"/>
        <end position="26"/>
    </location>
</feature>
<dbReference type="EMBL" id="SGJB01000019">
    <property type="protein sequence ID" value="TQQ83954.1"/>
    <property type="molecule type" value="Genomic_DNA"/>
</dbReference>
<name>A0A544QTF0_9FIRM</name>
<dbReference type="AlphaFoldDB" id="A0A544QTF0"/>
<dbReference type="OrthoDB" id="2066016at2"/>
<keyword evidence="1" id="KW-1133">Transmembrane helix</keyword>
<feature type="transmembrane region" description="Helical" evidence="1">
    <location>
        <begin position="35"/>
        <end position="54"/>
    </location>
</feature>
<sequence>MALGILMILFISISVISLIGVAALWMSKSDKTKKIIYIGLVIWSVLLSILNFISLPSNFLFGRGISLFFGFVGILSLLFYKTGKKVPAYIIISLSVAASIIDTFFM</sequence>
<dbReference type="Proteomes" id="UP000317863">
    <property type="component" value="Unassembled WGS sequence"/>
</dbReference>
<keyword evidence="3" id="KW-1185">Reference proteome</keyword>
<accession>A0A544QTF0</accession>
<evidence type="ECO:0000256" key="1">
    <source>
        <dbReference type="SAM" id="Phobius"/>
    </source>
</evidence>
<keyword evidence="1" id="KW-0812">Transmembrane</keyword>
<gene>
    <name evidence="2" type="ORF">EXD82_09200</name>
</gene>